<dbReference type="RefSeq" id="WP_143016107.1">
    <property type="nucleotide sequence ID" value="NZ_BKAE01000001.1"/>
</dbReference>
<feature type="domain" description="SGNH" evidence="1">
    <location>
        <begin position="66"/>
        <end position="311"/>
    </location>
</feature>
<proteinExistence type="predicted"/>
<dbReference type="Proteomes" id="UP000199004">
    <property type="component" value="Unassembled WGS sequence"/>
</dbReference>
<dbReference type="AlphaFoldDB" id="A0A1G9XHE4"/>
<organism evidence="2 3">
    <name type="scientific">Nocardioides szechwanensis</name>
    <dbReference type="NCBI Taxonomy" id="1005944"/>
    <lineage>
        <taxon>Bacteria</taxon>
        <taxon>Bacillati</taxon>
        <taxon>Actinomycetota</taxon>
        <taxon>Actinomycetes</taxon>
        <taxon>Propionibacteriales</taxon>
        <taxon>Nocardioidaceae</taxon>
        <taxon>Nocardioides</taxon>
    </lineage>
</organism>
<evidence type="ECO:0000313" key="3">
    <source>
        <dbReference type="Proteomes" id="UP000199004"/>
    </source>
</evidence>
<dbReference type="OrthoDB" id="3404679at2"/>
<dbReference type="InterPro" id="IPR043968">
    <property type="entry name" value="SGNH"/>
</dbReference>
<evidence type="ECO:0000313" key="2">
    <source>
        <dbReference type="EMBL" id="SDM95951.1"/>
    </source>
</evidence>
<dbReference type="EMBL" id="FNIC01000001">
    <property type="protein sequence ID" value="SDM95951.1"/>
    <property type="molecule type" value="Genomic_DNA"/>
</dbReference>
<keyword evidence="3" id="KW-1185">Reference proteome</keyword>
<accession>A0A1G9XHE4</accession>
<reference evidence="2 3" key="1">
    <citation type="submission" date="2016-10" db="EMBL/GenBank/DDBJ databases">
        <authorList>
            <person name="de Groot N.N."/>
        </authorList>
    </citation>
    <scope>NUCLEOTIDE SEQUENCE [LARGE SCALE GENOMIC DNA]</scope>
    <source>
        <strain evidence="2 3">CGMCC 1.11147</strain>
    </source>
</reference>
<sequence>MPPLGDRSAAARPRQAVRLLLLALALAVLATLTAPASLAQARVDPSTDYPRLPPRCEGDLHKIPTKPGVCFVTEFRKARPTVVIWGDSHAWQYVPALQAAAKARRANLVGFFMGGCPPVKVPLQAPPGGYASICEKHNAMAMKFVKKLEAGPQDVRVVLGSSWAGYRRADREIKAGAGEAYYGYNDWVKQMVALFMRSAGPLFPALGKVGVDVDVIGQTATVPRSLAPCATGEDPYTCDLRRNSAIYDEYKTRKWLRGLMKELAGKPRLIEVNDAFCDDYVCHGMVDDVYTFYDDLHLSATKVRQLRPYFRDTFRALR</sequence>
<dbReference type="STRING" id="1005944.SAMN05192576_1367"/>
<gene>
    <name evidence="2" type="ORF">SAMN05192576_1367</name>
</gene>
<protein>
    <recommendedName>
        <fullName evidence="1">SGNH domain-containing protein</fullName>
    </recommendedName>
</protein>
<dbReference type="Pfam" id="PF19040">
    <property type="entry name" value="SGNH"/>
    <property type="match status" value="1"/>
</dbReference>
<name>A0A1G9XHE4_9ACTN</name>
<evidence type="ECO:0000259" key="1">
    <source>
        <dbReference type="Pfam" id="PF19040"/>
    </source>
</evidence>